<evidence type="ECO:0000256" key="1">
    <source>
        <dbReference type="SAM" id="MobiDB-lite"/>
    </source>
</evidence>
<evidence type="ECO:0000259" key="3">
    <source>
        <dbReference type="SMART" id="SM00909"/>
    </source>
</evidence>
<dbReference type="RefSeq" id="WP_153757877.1">
    <property type="nucleotide sequence ID" value="NZ_CP045851.1"/>
</dbReference>
<feature type="compositionally biased region" description="Acidic residues" evidence="1">
    <location>
        <begin position="56"/>
        <end position="67"/>
    </location>
</feature>
<keyword evidence="5" id="KW-1185">Reference proteome</keyword>
<feature type="chain" id="PRO_5024395700" description="GerMN domain-containing protein" evidence="2">
    <location>
        <begin position="25"/>
        <end position="315"/>
    </location>
</feature>
<accession>A0A5Q2RGW6</accession>
<dbReference type="Pfam" id="PF10648">
    <property type="entry name" value="Gmad2"/>
    <property type="match status" value="1"/>
</dbReference>
<name>A0A5Q2RGW6_9ACTN</name>
<dbReference type="AlphaFoldDB" id="A0A5Q2RGW6"/>
<feature type="domain" description="GerMN" evidence="3">
    <location>
        <begin position="98"/>
        <end position="188"/>
    </location>
</feature>
<sequence>MRIPRSLLQLLVACALVLGLAACGDDDGGDGDGASATTAPDTSTTNVDEGTTSSTDADDDDHDDGDAAEPVPLSVYFLDGEEKIRVGHVRMVTEVGVGAAVMESLLEGPTAEDEALGLSSAIPDGTTLRSIDVGGGVATVDLSEEYTTGGGSLSMQARLAQVVYTLTQFPTVDEVEILVEGSPLEVLGGEGVLVDGPLTRADFQFDSTYEWLEPMILVEAPRPGEVVPGDVVLVGGSSNTFEAAVYIEILDADGEVVVPETYTMATAGTGTTGTFEQPIELPADAPDQLVVRAYDVSAEDGGGRLGVTEVPFRRS</sequence>
<organism evidence="4 5">
    <name type="scientific">Actinomarinicola tropica</name>
    <dbReference type="NCBI Taxonomy" id="2789776"/>
    <lineage>
        <taxon>Bacteria</taxon>
        <taxon>Bacillati</taxon>
        <taxon>Actinomycetota</taxon>
        <taxon>Acidimicrobiia</taxon>
        <taxon>Acidimicrobiales</taxon>
        <taxon>Iamiaceae</taxon>
        <taxon>Actinomarinicola</taxon>
    </lineage>
</organism>
<dbReference type="KEGG" id="atq:GH723_00835"/>
<feature type="signal peptide" evidence="2">
    <location>
        <begin position="1"/>
        <end position="24"/>
    </location>
</feature>
<dbReference type="Proteomes" id="UP000334019">
    <property type="component" value="Chromosome"/>
</dbReference>
<dbReference type="EMBL" id="CP045851">
    <property type="protein sequence ID" value="QGG93771.1"/>
    <property type="molecule type" value="Genomic_DNA"/>
</dbReference>
<feature type="region of interest" description="Disordered" evidence="1">
    <location>
        <begin position="30"/>
        <end position="70"/>
    </location>
</feature>
<proteinExistence type="predicted"/>
<keyword evidence="2" id="KW-0732">Signal</keyword>
<dbReference type="InterPro" id="IPR018911">
    <property type="entry name" value="Gmad2_Ig-like_dom"/>
</dbReference>
<gene>
    <name evidence="4" type="ORF">GH723_00835</name>
</gene>
<dbReference type="PROSITE" id="PS51257">
    <property type="entry name" value="PROKAR_LIPOPROTEIN"/>
    <property type="match status" value="1"/>
</dbReference>
<evidence type="ECO:0000313" key="4">
    <source>
        <dbReference type="EMBL" id="QGG93771.1"/>
    </source>
</evidence>
<evidence type="ECO:0000313" key="5">
    <source>
        <dbReference type="Proteomes" id="UP000334019"/>
    </source>
</evidence>
<dbReference type="Pfam" id="PF10646">
    <property type="entry name" value="Germane"/>
    <property type="match status" value="1"/>
</dbReference>
<dbReference type="SMART" id="SM00909">
    <property type="entry name" value="Germane"/>
    <property type="match status" value="1"/>
</dbReference>
<reference evidence="4 5" key="1">
    <citation type="submission" date="2019-11" db="EMBL/GenBank/DDBJ databases">
        <authorList>
            <person name="He Y."/>
        </authorList>
    </citation>
    <scope>NUCLEOTIDE SEQUENCE [LARGE SCALE GENOMIC DNA]</scope>
    <source>
        <strain evidence="4 5">SCSIO 58843</strain>
    </source>
</reference>
<protein>
    <recommendedName>
        <fullName evidence="3">GerMN domain-containing protein</fullName>
    </recommendedName>
</protein>
<feature type="compositionally biased region" description="Polar residues" evidence="1">
    <location>
        <begin position="35"/>
        <end position="47"/>
    </location>
</feature>
<evidence type="ECO:0000256" key="2">
    <source>
        <dbReference type="SAM" id="SignalP"/>
    </source>
</evidence>
<dbReference type="InterPro" id="IPR019606">
    <property type="entry name" value="GerMN"/>
</dbReference>